<reference evidence="2" key="1">
    <citation type="submission" date="2022-08" db="EMBL/GenBank/DDBJ databases">
        <title>Genome Sequence of the sulphate-reducing bacterium, Pseudodesulfovibrio portus JCM14722.</title>
        <authorList>
            <person name="Kondo R."/>
            <person name="Kataoka T."/>
        </authorList>
    </citation>
    <scope>NUCLEOTIDE SEQUENCE</scope>
    <source>
        <strain evidence="2">JCM 14722</strain>
    </source>
</reference>
<accession>A0ABM8ASS3</accession>
<organism evidence="2 3">
    <name type="scientific">Pseudodesulfovibrio portus</name>
    <dbReference type="NCBI Taxonomy" id="231439"/>
    <lineage>
        <taxon>Bacteria</taxon>
        <taxon>Pseudomonadati</taxon>
        <taxon>Thermodesulfobacteriota</taxon>
        <taxon>Desulfovibrionia</taxon>
        <taxon>Desulfovibrionales</taxon>
        <taxon>Desulfovibrionaceae</taxon>
    </lineage>
</organism>
<dbReference type="EMBL" id="AP026708">
    <property type="protein sequence ID" value="BDQ34503.1"/>
    <property type="molecule type" value="Genomic_DNA"/>
</dbReference>
<dbReference type="Proteomes" id="UP001061361">
    <property type="component" value="Chromosome"/>
</dbReference>
<evidence type="ECO:0000313" key="3">
    <source>
        <dbReference type="Proteomes" id="UP001061361"/>
    </source>
</evidence>
<protein>
    <submittedName>
        <fullName evidence="2">Uncharacterized protein</fullName>
    </submittedName>
</protein>
<proteinExistence type="predicted"/>
<gene>
    <name evidence="2" type="ORF">JCM14722_20450</name>
</gene>
<evidence type="ECO:0000256" key="1">
    <source>
        <dbReference type="SAM" id="MobiDB-lite"/>
    </source>
</evidence>
<sequence length="76" mass="8253">MTRTGTTTRSHRGVSDGQGAALHPPTGEPLWNPMSPAARDVRASHAVPLSDLRKENEKRRTMIDSWCGVFLAQIAG</sequence>
<feature type="region of interest" description="Disordered" evidence="1">
    <location>
        <begin position="1"/>
        <end position="39"/>
    </location>
</feature>
<evidence type="ECO:0000313" key="2">
    <source>
        <dbReference type="EMBL" id="BDQ34503.1"/>
    </source>
</evidence>
<name>A0ABM8ASS3_9BACT</name>
<keyword evidence="3" id="KW-1185">Reference proteome</keyword>